<name>A0ABT2I3J3_9SPHN</name>
<protein>
    <recommendedName>
        <fullName evidence="3">TonB C-terminal domain-containing protein</fullName>
    </recommendedName>
</protein>
<comment type="caution">
    <text evidence="1">The sequence shown here is derived from an EMBL/GenBank/DDBJ whole genome shotgun (WGS) entry which is preliminary data.</text>
</comment>
<keyword evidence="2" id="KW-1185">Reference proteome</keyword>
<sequence>MAFGGVNPPEMNARALGQVVSANSGVLGTDVSIQVEVLVTPDGKPVSCRVVHGDASDKVKRAGCEAFLMAVPMKPAKLDDTPTYGVMSSGISLASSSAFRKKMKSDFWYNVELEVAGLPKDLAKDPTVSIRTAIGADGALLRCVGEPERAALVGAACAELGRNAPLPVITDASGEPVPYVRSYNVRFNVRNEASK</sequence>
<dbReference type="EMBL" id="JANZXA010000004">
    <property type="protein sequence ID" value="MCT2399377.1"/>
    <property type="molecule type" value="Genomic_DNA"/>
</dbReference>
<evidence type="ECO:0000313" key="1">
    <source>
        <dbReference type="EMBL" id="MCT2399377.1"/>
    </source>
</evidence>
<organism evidence="1 2">
    <name type="scientific">Novosphingobium mangrovi</name>
    <name type="common">ex Huang et al. 2023</name>
    <dbReference type="NCBI Taxonomy" id="2976432"/>
    <lineage>
        <taxon>Bacteria</taxon>
        <taxon>Pseudomonadati</taxon>
        <taxon>Pseudomonadota</taxon>
        <taxon>Alphaproteobacteria</taxon>
        <taxon>Sphingomonadales</taxon>
        <taxon>Sphingomonadaceae</taxon>
        <taxon>Novosphingobium</taxon>
    </lineage>
</organism>
<proteinExistence type="predicted"/>
<evidence type="ECO:0008006" key="3">
    <source>
        <dbReference type="Google" id="ProtNLM"/>
    </source>
</evidence>
<reference evidence="1" key="1">
    <citation type="submission" date="2022-09" db="EMBL/GenBank/DDBJ databases">
        <title>Novosphingobium sp. Nov., a polycyclic aromatic hydrocarbon-degrading bacterium isolated form mangrove sediments in HongKong.</title>
        <authorList>
            <person name="Hu Z."/>
        </authorList>
    </citation>
    <scope>NUCLEOTIDE SEQUENCE</scope>
    <source>
        <strain evidence="1">HK4-1</strain>
    </source>
</reference>
<gene>
    <name evidence="1" type="ORF">NZK81_07440</name>
</gene>
<dbReference type="Proteomes" id="UP001165583">
    <property type="component" value="Unassembled WGS sequence"/>
</dbReference>
<dbReference type="RefSeq" id="WP_260045460.1">
    <property type="nucleotide sequence ID" value="NZ_JANZXA010000004.1"/>
</dbReference>
<accession>A0ABT2I3J3</accession>
<evidence type="ECO:0000313" key="2">
    <source>
        <dbReference type="Proteomes" id="UP001165583"/>
    </source>
</evidence>